<dbReference type="Pfam" id="PF13443">
    <property type="entry name" value="HTH_26"/>
    <property type="match status" value="1"/>
</dbReference>
<dbReference type="CDD" id="cd00093">
    <property type="entry name" value="HTH_XRE"/>
    <property type="match status" value="1"/>
</dbReference>
<dbReference type="SUPFAM" id="SSF47413">
    <property type="entry name" value="lambda repressor-like DNA-binding domains"/>
    <property type="match status" value="1"/>
</dbReference>
<dbReference type="EMBL" id="LTBA01000053">
    <property type="protein sequence ID" value="KYH30940.1"/>
    <property type="molecule type" value="Genomic_DNA"/>
</dbReference>
<protein>
    <recommendedName>
        <fullName evidence="1">HTH cro/C1-type domain-containing protein</fullName>
    </recommendedName>
</protein>
<dbReference type="InterPro" id="IPR001387">
    <property type="entry name" value="Cro/C1-type_HTH"/>
</dbReference>
<accession>A0A151ATS4</accession>
<keyword evidence="3" id="KW-1185">Reference proteome</keyword>
<organism evidence="2 3">
    <name type="scientific">Clostridium tepidiprofundi DSM 19306</name>
    <dbReference type="NCBI Taxonomy" id="1121338"/>
    <lineage>
        <taxon>Bacteria</taxon>
        <taxon>Bacillati</taxon>
        <taxon>Bacillota</taxon>
        <taxon>Clostridia</taxon>
        <taxon>Eubacteriales</taxon>
        <taxon>Clostridiaceae</taxon>
        <taxon>Clostridium</taxon>
    </lineage>
</organism>
<proteinExistence type="predicted"/>
<comment type="caution">
    <text evidence="2">The sequence shown here is derived from an EMBL/GenBank/DDBJ whole genome shotgun (WGS) entry which is preliminary data.</text>
</comment>
<dbReference type="OrthoDB" id="2005033at2"/>
<dbReference type="PROSITE" id="PS50943">
    <property type="entry name" value="HTH_CROC1"/>
    <property type="match status" value="1"/>
</dbReference>
<feature type="domain" description="HTH cro/C1-type" evidence="1">
    <location>
        <begin position="9"/>
        <end position="62"/>
    </location>
</feature>
<evidence type="ECO:0000313" key="2">
    <source>
        <dbReference type="EMBL" id="KYH30940.1"/>
    </source>
</evidence>
<gene>
    <name evidence="2" type="ORF">CLTEP_24620</name>
</gene>
<dbReference type="STRING" id="1121338.CLTEP_24620"/>
<dbReference type="GO" id="GO:0003677">
    <property type="term" value="F:DNA binding"/>
    <property type="evidence" value="ECO:0007669"/>
    <property type="project" value="InterPro"/>
</dbReference>
<reference evidence="2 3" key="1">
    <citation type="submission" date="2016-02" db="EMBL/GenBank/DDBJ databases">
        <title>Genome sequence of Clostridium tepidiprofundi DSM 19306.</title>
        <authorList>
            <person name="Poehlein A."/>
            <person name="Daniel R."/>
        </authorList>
    </citation>
    <scope>NUCLEOTIDE SEQUENCE [LARGE SCALE GENOMIC DNA]</scope>
    <source>
        <strain evidence="2 3">DSM 19306</strain>
    </source>
</reference>
<sequence>MAFSMGEKIRIVLRRKKMTISNLATSIGTSRQNLTNKLNRDNFSEKELQQIAEALECRFEGYFIFEGGEKV</sequence>
<dbReference type="PATRIC" id="fig|1121338.3.peg.2549"/>
<name>A0A151ATS4_9CLOT</name>
<dbReference type="InterPro" id="IPR010982">
    <property type="entry name" value="Lambda_DNA-bd_dom_sf"/>
</dbReference>
<dbReference type="Proteomes" id="UP000075531">
    <property type="component" value="Unassembled WGS sequence"/>
</dbReference>
<dbReference type="RefSeq" id="WP_066827095.1">
    <property type="nucleotide sequence ID" value="NZ_LTBA01000053.1"/>
</dbReference>
<dbReference type="Gene3D" id="1.10.260.40">
    <property type="entry name" value="lambda repressor-like DNA-binding domains"/>
    <property type="match status" value="1"/>
</dbReference>
<evidence type="ECO:0000259" key="1">
    <source>
        <dbReference type="PROSITE" id="PS50943"/>
    </source>
</evidence>
<evidence type="ECO:0000313" key="3">
    <source>
        <dbReference type="Proteomes" id="UP000075531"/>
    </source>
</evidence>
<dbReference type="AlphaFoldDB" id="A0A151ATS4"/>